<evidence type="ECO:0000256" key="4">
    <source>
        <dbReference type="ARBA" id="ARBA00022692"/>
    </source>
</evidence>
<dbReference type="GO" id="GO:1904669">
    <property type="term" value="P:ATP export"/>
    <property type="evidence" value="ECO:0007669"/>
    <property type="project" value="UniProtKB-ARBA"/>
</dbReference>
<dbReference type="FunCoup" id="A0A3B1JNF1">
    <property type="interactions" value="601"/>
</dbReference>
<dbReference type="AlphaFoldDB" id="A0A3B1JNF1"/>
<keyword evidence="6" id="KW-0406">Ion transport</keyword>
<dbReference type="KEGG" id="amex:103034273"/>
<feature type="transmembrane region" description="Helical" evidence="9">
    <location>
        <begin position="191"/>
        <end position="210"/>
    </location>
</feature>
<evidence type="ECO:0000256" key="3">
    <source>
        <dbReference type="ARBA" id="ARBA00022448"/>
    </source>
</evidence>
<protein>
    <submittedName>
        <fullName evidence="10">Calcium homeostasis modulator family member 5, tandem duplicate 2</fullName>
    </submittedName>
</protein>
<dbReference type="Ensembl" id="ENSAMXT00000040969.1">
    <property type="protein sequence ID" value="ENSAMXP00000043251.1"/>
    <property type="gene ID" value="ENSAMXG00000032177.1"/>
</dbReference>
<evidence type="ECO:0000256" key="5">
    <source>
        <dbReference type="ARBA" id="ARBA00022989"/>
    </source>
</evidence>
<feature type="transmembrane region" description="Helical" evidence="9">
    <location>
        <begin position="101"/>
        <end position="124"/>
    </location>
</feature>
<dbReference type="STRING" id="7994.ENSAMXP00000043251"/>
<keyword evidence="11" id="KW-1185">Reference proteome</keyword>
<evidence type="ECO:0000256" key="9">
    <source>
        <dbReference type="SAM" id="Phobius"/>
    </source>
</evidence>
<keyword evidence="3" id="KW-0813">Transport</keyword>
<accession>A0A3B1JNF1</accession>
<reference evidence="10" key="4">
    <citation type="submission" date="2025-09" db="UniProtKB">
        <authorList>
            <consortium name="Ensembl"/>
        </authorList>
    </citation>
    <scope>IDENTIFICATION</scope>
</reference>
<dbReference type="OrthoDB" id="5953668at2759"/>
<dbReference type="GeneTree" id="ENSGT01030000234610"/>
<dbReference type="PANTHER" id="PTHR32261:SF8">
    <property type="entry name" value="CALCIUM HOMEOSTASIS MODULATOR PROTEIN 5"/>
    <property type="match status" value="1"/>
</dbReference>
<evidence type="ECO:0000313" key="11">
    <source>
        <dbReference type="Proteomes" id="UP000018467"/>
    </source>
</evidence>
<evidence type="ECO:0000313" key="10">
    <source>
        <dbReference type="Ensembl" id="ENSAMXP00000043251.1"/>
    </source>
</evidence>
<evidence type="ECO:0000256" key="8">
    <source>
        <dbReference type="ARBA" id="ARBA00023303"/>
    </source>
</evidence>
<reference evidence="11" key="2">
    <citation type="journal article" date="2014" name="Nat. Commun.">
        <title>The cavefish genome reveals candidate genes for eye loss.</title>
        <authorList>
            <person name="McGaugh S.E."/>
            <person name="Gross J.B."/>
            <person name="Aken B."/>
            <person name="Blin M."/>
            <person name="Borowsky R."/>
            <person name="Chalopin D."/>
            <person name="Hinaux H."/>
            <person name="Jeffery W.R."/>
            <person name="Keene A."/>
            <person name="Ma L."/>
            <person name="Minx P."/>
            <person name="Murphy D."/>
            <person name="O'Quin K.E."/>
            <person name="Retaux S."/>
            <person name="Rohner N."/>
            <person name="Searle S.M."/>
            <person name="Stahl B.A."/>
            <person name="Tabin C."/>
            <person name="Volff J.N."/>
            <person name="Yoshizawa M."/>
            <person name="Warren W.C."/>
        </authorList>
    </citation>
    <scope>NUCLEOTIDE SEQUENCE [LARGE SCALE GENOMIC DNA]</scope>
    <source>
        <strain evidence="11">female</strain>
    </source>
</reference>
<keyword evidence="5 9" id="KW-1133">Transmembrane helix</keyword>
<dbReference type="RefSeq" id="XP_007231010.1">
    <property type="nucleotide sequence ID" value="XM_007230948.4"/>
</dbReference>
<name>A0A3B1JNF1_ASTMX</name>
<sequence length="316" mass="35687">MFASGLKPTMDSFNTVLRFLTNQKTTIGYGVMAIATIGSERIFSLFSFQCPCNTQQNFAYGMTYLLGPALVLLTIGLFLSTSLWRLYTGCCLNPMKLCPRGNCIGCISILLRVLVGALVPPIMWLSVALLNGTFYECAVSGLEDKVIVDLFCKHRNNTCKEELAKVPCKTSNLPVAETTELLLMLKAQSQILGWVIIITSVLAGLIGTCYKNCRSQVSYLQLTFWKVYMQKEKDKFDSFAEDYATRLAERNMKSFFENQDPEAFPFPNHTAWEQISSVYTFSNSEQYYSTLQKYVEGPNRDYSSDKTPLQMEHSLE</sequence>
<reference evidence="11" key="1">
    <citation type="submission" date="2013-03" db="EMBL/GenBank/DDBJ databases">
        <authorList>
            <person name="Jeffery W."/>
            <person name="Warren W."/>
            <person name="Wilson R.K."/>
        </authorList>
    </citation>
    <scope>NUCLEOTIDE SEQUENCE</scope>
    <source>
        <strain evidence="11">female</strain>
    </source>
</reference>
<comment type="subcellular location">
    <subcellularLocation>
        <location evidence="1">Membrane</location>
        <topology evidence="1">Multi-pass membrane protein</topology>
    </subcellularLocation>
</comment>
<dbReference type="OMA" id="HYSTIHR"/>
<feature type="transmembrane region" description="Helical" evidence="9">
    <location>
        <begin position="58"/>
        <end position="80"/>
    </location>
</feature>
<evidence type="ECO:0000256" key="7">
    <source>
        <dbReference type="ARBA" id="ARBA00023136"/>
    </source>
</evidence>
<evidence type="ECO:0000256" key="2">
    <source>
        <dbReference type="ARBA" id="ARBA00008497"/>
    </source>
</evidence>
<dbReference type="InParanoid" id="A0A3B1JNF1"/>
<dbReference type="Pfam" id="PF14798">
    <property type="entry name" value="Ca_hom_mod"/>
    <property type="match status" value="1"/>
</dbReference>
<evidence type="ECO:0000256" key="1">
    <source>
        <dbReference type="ARBA" id="ARBA00004141"/>
    </source>
</evidence>
<evidence type="ECO:0000256" key="6">
    <source>
        <dbReference type="ARBA" id="ARBA00023065"/>
    </source>
</evidence>
<dbReference type="PANTHER" id="PTHR32261">
    <property type="entry name" value="CALCIUM HOMEOSTASIS MODULATOR PROTEIN"/>
    <property type="match status" value="1"/>
</dbReference>
<keyword evidence="4 9" id="KW-0812">Transmembrane</keyword>
<dbReference type="Bgee" id="ENSAMXG00000032177">
    <property type="expression patterns" value="Expressed in pharyngeal gill and 12 other cell types or tissues"/>
</dbReference>
<keyword evidence="7 9" id="KW-0472">Membrane</keyword>
<keyword evidence="8" id="KW-0407">Ion channel</keyword>
<dbReference type="GeneID" id="103034273"/>
<proteinExistence type="inferred from homology"/>
<comment type="similarity">
    <text evidence="2">Belongs to the CALHM family.</text>
</comment>
<dbReference type="GO" id="GO:0005261">
    <property type="term" value="F:monoatomic cation channel activity"/>
    <property type="evidence" value="ECO:0007669"/>
    <property type="project" value="TreeGrafter"/>
</dbReference>
<dbReference type="GO" id="GO:0005886">
    <property type="term" value="C:plasma membrane"/>
    <property type="evidence" value="ECO:0007669"/>
    <property type="project" value="TreeGrafter"/>
</dbReference>
<dbReference type="Proteomes" id="UP000018467">
    <property type="component" value="Unassembled WGS sequence"/>
</dbReference>
<reference evidence="10" key="3">
    <citation type="submission" date="2025-08" db="UniProtKB">
        <authorList>
            <consortium name="Ensembl"/>
        </authorList>
    </citation>
    <scope>IDENTIFICATION</scope>
</reference>
<organism evidence="10 11">
    <name type="scientific">Astyanax mexicanus</name>
    <name type="common">Blind cave fish</name>
    <name type="synonym">Astyanax fasciatus mexicanus</name>
    <dbReference type="NCBI Taxonomy" id="7994"/>
    <lineage>
        <taxon>Eukaryota</taxon>
        <taxon>Metazoa</taxon>
        <taxon>Chordata</taxon>
        <taxon>Craniata</taxon>
        <taxon>Vertebrata</taxon>
        <taxon>Euteleostomi</taxon>
        <taxon>Actinopterygii</taxon>
        <taxon>Neopterygii</taxon>
        <taxon>Teleostei</taxon>
        <taxon>Ostariophysi</taxon>
        <taxon>Characiformes</taxon>
        <taxon>Characoidei</taxon>
        <taxon>Acestrorhamphidae</taxon>
        <taxon>Acestrorhamphinae</taxon>
        <taxon>Astyanax</taxon>
    </lineage>
</organism>
<dbReference type="InterPro" id="IPR029569">
    <property type="entry name" value="CALHM"/>
</dbReference>